<feature type="compositionally biased region" description="Acidic residues" evidence="2">
    <location>
        <begin position="146"/>
        <end position="156"/>
    </location>
</feature>
<protein>
    <submittedName>
        <fullName evidence="3">Uncharacterized protein</fullName>
    </submittedName>
</protein>
<gene>
    <name evidence="4" type="ORF">DY000_02007068</name>
    <name evidence="3" type="ORF">F2Q70_00011666</name>
</gene>
<reference evidence="4 5" key="3">
    <citation type="journal article" date="2020" name="BMC Genomics">
        <title>Intraspecific diversification of the crop wild relative Brassica cretica Lam. using demographic model selection.</title>
        <authorList>
            <person name="Kioukis A."/>
            <person name="Michalopoulou V.A."/>
            <person name="Briers L."/>
            <person name="Pirintsos S."/>
            <person name="Studholme D.J."/>
            <person name="Pavlidis P."/>
            <person name="Sarris P.F."/>
        </authorList>
    </citation>
    <scope>NUCLEOTIDE SEQUENCE [LARGE SCALE GENOMIC DNA]</scope>
    <source>
        <strain evidence="5">cv. PFS-1207/04</strain>
        <strain evidence="4">PFS-1207/04</strain>
    </source>
</reference>
<keyword evidence="1" id="KW-0175">Coiled coil</keyword>
<feature type="compositionally biased region" description="Basic and acidic residues" evidence="2">
    <location>
        <begin position="116"/>
        <end position="145"/>
    </location>
</feature>
<dbReference type="EMBL" id="QGKY02000089">
    <property type="protein sequence ID" value="KAF2615031.1"/>
    <property type="molecule type" value="Genomic_DNA"/>
</dbReference>
<dbReference type="AlphaFoldDB" id="A0A3N6QSX4"/>
<organism evidence="3">
    <name type="scientific">Brassica cretica</name>
    <name type="common">Mustard</name>
    <dbReference type="NCBI Taxonomy" id="69181"/>
    <lineage>
        <taxon>Eukaryota</taxon>
        <taxon>Viridiplantae</taxon>
        <taxon>Streptophyta</taxon>
        <taxon>Embryophyta</taxon>
        <taxon>Tracheophyta</taxon>
        <taxon>Spermatophyta</taxon>
        <taxon>Magnoliopsida</taxon>
        <taxon>eudicotyledons</taxon>
        <taxon>Gunneridae</taxon>
        <taxon>Pentapetalae</taxon>
        <taxon>rosids</taxon>
        <taxon>malvids</taxon>
        <taxon>Brassicales</taxon>
        <taxon>Brassicaceae</taxon>
        <taxon>Brassiceae</taxon>
        <taxon>Brassica</taxon>
    </lineage>
</organism>
<keyword evidence="5" id="KW-1185">Reference proteome</keyword>
<evidence type="ECO:0000313" key="3">
    <source>
        <dbReference type="EMBL" id="KAF2615031.1"/>
    </source>
</evidence>
<dbReference type="Proteomes" id="UP000266723">
    <property type="component" value="Unassembled WGS sequence"/>
</dbReference>
<reference evidence="3" key="1">
    <citation type="submission" date="2019-12" db="EMBL/GenBank/DDBJ databases">
        <title>Genome sequencing and annotation of Brassica cretica.</title>
        <authorList>
            <person name="Studholme D.J."/>
            <person name="Sarris P.F."/>
        </authorList>
    </citation>
    <scope>NUCLEOTIDE SEQUENCE</scope>
    <source>
        <strain evidence="3">PFS-102/07</strain>
        <tissue evidence="3">Leaf</tissue>
    </source>
</reference>
<feature type="region of interest" description="Disordered" evidence="2">
    <location>
        <begin position="104"/>
        <end position="156"/>
    </location>
</feature>
<sequence length="196" mass="22140">MAIEDNDEHVQATPREIELQVQLDALQSQVTELFRARETTTKNPELLSQIQNLKETLGEHSEELEQSAEKLNQLEAKNIILQDENQDLHTTGTKRCRFRMRVRPMQPLNTPTDGGDEARRSQPQDGEKETGDGTAKRARTCTREDSDSEMEDKEETIEAAKALKSTVTAYLEQVFSEKFDVIQSMVESLPGVAPPI</sequence>
<name>A0A3N6QSX4_BRACR</name>
<evidence type="ECO:0000256" key="1">
    <source>
        <dbReference type="SAM" id="Coils"/>
    </source>
</evidence>
<evidence type="ECO:0000313" key="5">
    <source>
        <dbReference type="Proteomes" id="UP000266723"/>
    </source>
</evidence>
<comment type="caution">
    <text evidence="3">The sequence shown here is derived from an EMBL/GenBank/DDBJ whole genome shotgun (WGS) entry which is preliminary data.</text>
</comment>
<reference evidence="4" key="2">
    <citation type="submission" date="2019-12" db="EMBL/GenBank/DDBJ databases">
        <authorList>
            <person name="Studholme D.J."/>
            <person name="Sarris P."/>
        </authorList>
    </citation>
    <scope>NUCLEOTIDE SEQUENCE</scope>
    <source>
        <strain evidence="4">PFS-1207/04</strain>
        <tissue evidence="4">Leaf</tissue>
    </source>
</reference>
<evidence type="ECO:0000313" key="4">
    <source>
        <dbReference type="EMBL" id="KAF3542706.1"/>
    </source>
</evidence>
<accession>A0A3N6QSX4</accession>
<dbReference type="OrthoDB" id="1113151at2759"/>
<feature type="coiled-coil region" evidence="1">
    <location>
        <begin position="43"/>
        <end position="91"/>
    </location>
</feature>
<proteinExistence type="predicted"/>
<evidence type="ECO:0000256" key="2">
    <source>
        <dbReference type="SAM" id="MobiDB-lite"/>
    </source>
</evidence>
<dbReference type="EMBL" id="QGKV02000832">
    <property type="protein sequence ID" value="KAF3542706.1"/>
    <property type="molecule type" value="Genomic_DNA"/>
</dbReference>